<comment type="caution">
    <text evidence="3">The sequence shown here is derived from an EMBL/GenBank/DDBJ whole genome shotgun (WGS) entry which is preliminary data.</text>
</comment>
<dbReference type="PANTHER" id="PTHR43000">
    <property type="entry name" value="DTDP-D-GLUCOSE 4,6-DEHYDRATASE-RELATED"/>
    <property type="match status" value="1"/>
</dbReference>
<dbReference type="Proteomes" id="UP000321261">
    <property type="component" value="Unassembled WGS sequence"/>
</dbReference>
<comment type="similarity">
    <text evidence="1">Belongs to the NAD(P)-dependent epimerase/dehydratase family.</text>
</comment>
<proteinExistence type="inferred from homology"/>
<dbReference type="AlphaFoldDB" id="A0A561SJ01"/>
<evidence type="ECO:0000259" key="2">
    <source>
        <dbReference type="Pfam" id="PF01370"/>
    </source>
</evidence>
<evidence type="ECO:0000256" key="1">
    <source>
        <dbReference type="ARBA" id="ARBA00007637"/>
    </source>
</evidence>
<evidence type="ECO:0000313" key="4">
    <source>
        <dbReference type="Proteomes" id="UP000321261"/>
    </source>
</evidence>
<feature type="domain" description="NAD-dependent epimerase/dehydratase" evidence="2">
    <location>
        <begin position="23"/>
        <end position="240"/>
    </location>
</feature>
<accession>A0A561SJ01</accession>
<dbReference type="SUPFAM" id="SSF51735">
    <property type="entry name" value="NAD(P)-binding Rossmann-fold domains"/>
    <property type="match status" value="1"/>
</dbReference>
<dbReference type="RefSeq" id="WP_147254164.1">
    <property type="nucleotide sequence ID" value="NZ_VIWU01000001.1"/>
</dbReference>
<dbReference type="Gene3D" id="3.40.50.720">
    <property type="entry name" value="NAD(P)-binding Rossmann-like Domain"/>
    <property type="match status" value="1"/>
</dbReference>
<sequence length="326" mass="34852">MPLSHATAPHPPSPDRPERMRYLVTGGRGFIGRHLIRRLLAMGADVHATTRAGRSLEPGPRWWMCDLSDLAATQQVVREVRPDVVVHLASRAAGTRALDVVVPMLADNLLSAVHVMTASAAVPGCRAVLAGSIEEIAAAGDGARSPYAASKVAATAYAELFRDLWDLPVTVLRLAMVYGPDEPNRKRLVPYVIDSLLRGVAPELSSGRRRVDWVYVDDVVDALLAASTEAGAAGKVLDVGSGAVHSIRDTVALIADTIGASVPPGFGRLPDRAKERDLVADIGPAVEHLRWQPKVDLPTGIARTVDWHLAEMSGPALREAAQRRTA</sequence>
<evidence type="ECO:0000313" key="3">
    <source>
        <dbReference type="EMBL" id="TWF74856.1"/>
    </source>
</evidence>
<dbReference type="OrthoDB" id="3505012at2"/>
<dbReference type="InterPro" id="IPR036291">
    <property type="entry name" value="NAD(P)-bd_dom_sf"/>
</dbReference>
<organism evidence="3 4">
    <name type="scientific">Pseudonocardia hierapolitana</name>
    <dbReference type="NCBI Taxonomy" id="1128676"/>
    <lineage>
        <taxon>Bacteria</taxon>
        <taxon>Bacillati</taxon>
        <taxon>Actinomycetota</taxon>
        <taxon>Actinomycetes</taxon>
        <taxon>Pseudonocardiales</taxon>
        <taxon>Pseudonocardiaceae</taxon>
        <taxon>Pseudonocardia</taxon>
    </lineage>
</organism>
<name>A0A561SJ01_9PSEU</name>
<reference evidence="3 4" key="1">
    <citation type="submission" date="2019-06" db="EMBL/GenBank/DDBJ databases">
        <title>Sequencing the genomes of 1000 actinobacteria strains.</title>
        <authorList>
            <person name="Klenk H.-P."/>
        </authorList>
    </citation>
    <scope>NUCLEOTIDE SEQUENCE [LARGE SCALE GENOMIC DNA]</scope>
    <source>
        <strain evidence="3 4">DSM 45671</strain>
    </source>
</reference>
<dbReference type="InterPro" id="IPR001509">
    <property type="entry name" value="Epimerase_deHydtase"/>
</dbReference>
<dbReference type="EMBL" id="VIWU01000001">
    <property type="protein sequence ID" value="TWF74856.1"/>
    <property type="molecule type" value="Genomic_DNA"/>
</dbReference>
<gene>
    <name evidence="3" type="ORF">FHX44_11738</name>
</gene>
<keyword evidence="4" id="KW-1185">Reference proteome</keyword>
<dbReference type="Pfam" id="PF01370">
    <property type="entry name" value="Epimerase"/>
    <property type="match status" value="1"/>
</dbReference>
<protein>
    <submittedName>
        <fullName evidence="3">dTDP-glucose 4,6-dehydratase</fullName>
    </submittedName>
</protein>